<evidence type="ECO:0000256" key="2">
    <source>
        <dbReference type="ARBA" id="ARBA00004496"/>
    </source>
</evidence>
<evidence type="ECO:0000313" key="12">
    <source>
        <dbReference type="Proteomes" id="UP000248961"/>
    </source>
</evidence>
<dbReference type="GO" id="GO:0030145">
    <property type="term" value="F:manganese ion binding"/>
    <property type="evidence" value="ECO:0007669"/>
    <property type="project" value="InterPro"/>
</dbReference>
<dbReference type="InterPro" id="IPR000086">
    <property type="entry name" value="NUDIX_hydrolase_dom"/>
</dbReference>
<feature type="compositionally biased region" description="Polar residues" evidence="9">
    <location>
        <begin position="724"/>
        <end position="735"/>
    </location>
</feature>
<keyword evidence="7" id="KW-0694">RNA-binding</keyword>
<dbReference type="GO" id="GO:0000184">
    <property type="term" value="P:nuclear-transcribed mRNA catabolic process, nonsense-mediated decay"/>
    <property type="evidence" value="ECO:0007669"/>
    <property type="project" value="InterPro"/>
</dbReference>
<dbReference type="Pfam" id="PF05026">
    <property type="entry name" value="DCP2"/>
    <property type="match status" value="1"/>
</dbReference>
<evidence type="ECO:0000256" key="6">
    <source>
        <dbReference type="ARBA" id="ARBA00022801"/>
    </source>
</evidence>
<dbReference type="InterPro" id="IPR044099">
    <property type="entry name" value="Dcp2_NUDIX"/>
</dbReference>
<feature type="compositionally biased region" description="Polar residues" evidence="9">
    <location>
        <begin position="606"/>
        <end position="618"/>
    </location>
</feature>
<evidence type="ECO:0000256" key="3">
    <source>
        <dbReference type="ARBA" id="ARBA00005279"/>
    </source>
</evidence>
<dbReference type="Pfam" id="PF00293">
    <property type="entry name" value="NUDIX"/>
    <property type="match status" value="1"/>
</dbReference>
<keyword evidence="5" id="KW-0479">Metal-binding</keyword>
<dbReference type="RefSeq" id="XP_025553809.1">
    <property type="nucleotide sequence ID" value="XM_025698186.1"/>
</dbReference>
<sequence length="847" mass="92553">MTEIKMQLEDWLDDLCVRFIINLPREELESVERICFQVEEAQWFYEDFIRPLDPALPSLSLKAFALRIFQHCPLMSQWSHYHHITAFSEFLAYKTRVPVRGAIMLNQDMDEVVLVKGWKKGANWSFPRGKINKGEKDIDCAIREVYEETGYDIREAGLVPDEKDAKFIEITMREQHMRLYVFRGVPQDAHFEPRTRKEISKIEWYKLSELPTLKKSKQQEQGLVVANANKFYMVAPFMHPLKKWIAQQKKMDVKLHPGARYLVQTEGELSMDETSQAVNGFTPSHLPAQLATPSDLPEVASSEDVSSHLKRLLNINSVVPIQDDPANATASQDPRTVTSKSNALLELLRSGSSQDGLPQVPQPDRTLPPLAIPDSLPSMGPPYPDTATFPGFPQQAQHSRGPLPVSATQFPQPSVPRPSASNIGPPPLAQPPPPHLSQAGAPHGYHGMPPFFEHIPMQARMSTAPPSQIPGPAPYQQTGDPQFSHSAQAPNMQGATVPPASKLPPPKLTSHSLALLNVFKDDSSKTPKTSNASLVPLSDKVQPHDRRPSQHQDQLLSLLRGSVAPSNTGPAELPGQSVSPPRKQILQRPRGEHSPARQPAAHRRVPSSSKDPRQSSAVPSPLSGVPQPMTSSKPSPKRGMNGSTRRVKKSDQVQTLASPITILPRPQSAKKEPNPLPTSSQSSRTPSRNRAVKSGTPEPAKPFQPQILRRSDNANIVDLLPLKTQANEQEQQQAGDQLGNPGRDSQPQVSFDRRPSQTPAQREALLSLFGKAPASPGVSPAELSTSAPKASGASGVVSPLTPLNIAAASPFGSGVEDGQLSLSSKVAPPDNKAFLLGFLEGVAKGNK</sequence>
<proteinExistence type="inferred from homology"/>
<evidence type="ECO:0000256" key="4">
    <source>
        <dbReference type="ARBA" id="ARBA00022490"/>
    </source>
</evidence>
<feature type="region of interest" description="Disordered" evidence="9">
    <location>
        <begin position="277"/>
        <end position="303"/>
    </location>
</feature>
<evidence type="ECO:0000256" key="1">
    <source>
        <dbReference type="ARBA" id="ARBA00001936"/>
    </source>
</evidence>
<keyword evidence="6" id="KW-0378">Hydrolase</keyword>
<dbReference type="GO" id="GO:0003723">
    <property type="term" value="F:RNA binding"/>
    <property type="evidence" value="ECO:0007669"/>
    <property type="project" value="UniProtKB-KW"/>
</dbReference>
<dbReference type="GO" id="GO:0000932">
    <property type="term" value="C:P-body"/>
    <property type="evidence" value="ECO:0007669"/>
    <property type="project" value="TreeGrafter"/>
</dbReference>
<reference evidence="11 12" key="1">
    <citation type="submission" date="2018-02" db="EMBL/GenBank/DDBJ databases">
        <title>The genomes of Aspergillus section Nigri reveals drivers in fungal speciation.</title>
        <authorList>
            <consortium name="DOE Joint Genome Institute"/>
            <person name="Vesth T.C."/>
            <person name="Nybo J."/>
            <person name="Theobald S."/>
            <person name="Brandl J."/>
            <person name="Frisvad J.C."/>
            <person name="Nielsen K.F."/>
            <person name="Lyhne E.K."/>
            <person name="Kogle M.E."/>
            <person name="Kuo A."/>
            <person name="Riley R."/>
            <person name="Clum A."/>
            <person name="Nolan M."/>
            <person name="Lipzen A."/>
            <person name="Salamov A."/>
            <person name="Henrissat B."/>
            <person name="Wiebenga A."/>
            <person name="De vries R.P."/>
            <person name="Grigoriev I.V."/>
            <person name="Mortensen U.H."/>
            <person name="Andersen M.R."/>
            <person name="Baker S.E."/>
        </authorList>
    </citation>
    <scope>NUCLEOTIDE SEQUENCE [LARGE SCALE GENOMIC DNA]</scope>
    <source>
        <strain evidence="11 12">CBS 101889</strain>
    </source>
</reference>
<dbReference type="STRING" id="1450537.A0A395I4F6"/>
<dbReference type="PANTHER" id="PTHR23114">
    <property type="entry name" value="M7GPPPN-MRNA HYDROLASE"/>
    <property type="match status" value="1"/>
</dbReference>
<protein>
    <submittedName>
        <fullName evidence="11">DCP2-domain-containing protein</fullName>
    </submittedName>
</protein>
<dbReference type="FunFam" id="3.90.79.10:FF:000003">
    <property type="entry name" value="M7GpppN-mRNA hydrolase isoform 2"/>
    <property type="match status" value="1"/>
</dbReference>
<evidence type="ECO:0000256" key="5">
    <source>
        <dbReference type="ARBA" id="ARBA00022723"/>
    </source>
</evidence>
<gene>
    <name evidence="11" type="ORF">BO97DRAFT_441641</name>
</gene>
<organism evidence="11 12">
    <name type="scientific">Aspergillus homomorphus (strain CBS 101889)</name>
    <dbReference type="NCBI Taxonomy" id="1450537"/>
    <lineage>
        <taxon>Eukaryota</taxon>
        <taxon>Fungi</taxon>
        <taxon>Dikarya</taxon>
        <taxon>Ascomycota</taxon>
        <taxon>Pezizomycotina</taxon>
        <taxon>Eurotiomycetes</taxon>
        <taxon>Eurotiomycetidae</taxon>
        <taxon>Eurotiales</taxon>
        <taxon>Aspergillaceae</taxon>
        <taxon>Aspergillus</taxon>
        <taxon>Aspergillus subgen. Circumdati</taxon>
    </lineage>
</organism>
<name>A0A395I4F6_ASPHC</name>
<keyword evidence="8" id="KW-0464">Manganese</keyword>
<dbReference type="InterPro" id="IPR015797">
    <property type="entry name" value="NUDIX_hydrolase-like_dom_sf"/>
</dbReference>
<dbReference type="Gene3D" id="1.10.10.1050">
    <property type="entry name" value="Dcp2, box A domain"/>
    <property type="match status" value="1"/>
</dbReference>
<evidence type="ECO:0000259" key="10">
    <source>
        <dbReference type="PROSITE" id="PS51462"/>
    </source>
</evidence>
<evidence type="ECO:0000256" key="7">
    <source>
        <dbReference type="ARBA" id="ARBA00022884"/>
    </source>
</evidence>
<comment type="subcellular location">
    <subcellularLocation>
        <location evidence="2">Cytoplasm</location>
    </subcellularLocation>
</comment>
<dbReference type="OrthoDB" id="18996at2759"/>
<keyword evidence="12" id="KW-1185">Reference proteome</keyword>
<comment type="cofactor">
    <cofactor evidence="1">
        <name>Mn(2+)</name>
        <dbReference type="ChEBI" id="CHEBI:29035"/>
    </cofactor>
</comment>
<feature type="compositionally biased region" description="Polar residues" evidence="9">
    <location>
        <begin position="475"/>
        <end position="494"/>
    </location>
</feature>
<dbReference type="CDD" id="cd03672">
    <property type="entry name" value="NUDIX_Dcp2p_Nudt20"/>
    <property type="match status" value="1"/>
</dbReference>
<dbReference type="InterPro" id="IPR020084">
    <property type="entry name" value="NUDIX_hydrolase_CS"/>
</dbReference>
<feature type="compositionally biased region" description="Low complexity" evidence="9">
    <location>
        <begin position="677"/>
        <end position="688"/>
    </location>
</feature>
<feature type="domain" description="Nudix hydrolase" evidence="10">
    <location>
        <begin position="95"/>
        <end position="227"/>
    </location>
</feature>
<dbReference type="PROSITE" id="PS51462">
    <property type="entry name" value="NUDIX"/>
    <property type="match status" value="1"/>
</dbReference>
<evidence type="ECO:0000256" key="9">
    <source>
        <dbReference type="SAM" id="MobiDB-lite"/>
    </source>
</evidence>
<dbReference type="GO" id="GO:0140933">
    <property type="term" value="F:5'-(N(7)-methylguanosine 5'-triphospho)-[mRNA] hydrolase activity"/>
    <property type="evidence" value="ECO:0007669"/>
    <property type="project" value="InterPro"/>
</dbReference>
<dbReference type="PROSITE" id="PS00893">
    <property type="entry name" value="NUDIX_BOX"/>
    <property type="match status" value="1"/>
</dbReference>
<dbReference type="Gene3D" id="3.90.79.10">
    <property type="entry name" value="Nucleoside Triphosphate Pyrophosphohydrolase"/>
    <property type="match status" value="1"/>
</dbReference>
<keyword evidence="4" id="KW-0963">Cytoplasm</keyword>
<dbReference type="EMBL" id="KZ824274">
    <property type="protein sequence ID" value="RAL14655.1"/>
    <property type="molecule type" value="Genomic_DNA"/>
</dbReference>
<comment type="similarity">
    <text evidence="3">Belongs to the Nudix hydrolase family. DCP2 subfamily.</text>
</comment>
<feature type="compositionally biased region" description="Basic and acidic residues" evidence="9">
    <location>
        <begin position="541"/>
        <end position="550"/>
    </location>
</feature>
<dbReference type="Proteomes" id="UP000248961">
    <property type="component" value="Unassembled WGS sequence"/>
</dbReference>
<dbReference type="SUPFAM" id="SSF55811">
    <property type="entry name" value="Nudix"/>
    <property type="match status" value="1"/>
</dbReference>
<accession>A0A395I4F6</accession>
<dbReference type="PANTHER" id="PTHR23114:SF17">
    <property type="entry name" value="M7GPPPN-MRNA HYDROLASE"/>
    <property type="match status" value="1"/>
</dbReference>
<dbReference type="InterPro" id="IPR007722">
    <property type="entry name" value="DCP2_BoxA"/>
</dbReference>
<feature type="region of interest" description="Disordered" evidence="9">
    <location>
        <begin position="351"/>
        <end position="798"/>
    </location>
</feature>
<dbReference type="GO" id="GO:0000290">
    <property type="term" value="P:deadenylation-dependent decapping of nuclear-transcribed mRNA"/>
    <property type="evidence" value="ECO:0007669"/>
    <property type="project" value="InterPro"/>
</dbReference>
<evidence type="ECO:0000313" key="11">
    <source>
        <dbReference type="EMBL" id="RAL14655.1"/>
    </source>
</evidence>
<feature type="compositionally biased region" description="Pro residues" evidence="9">
    <location>
        <begin position="424"/>
        <end position="435"/>
    </location>
</feature>
<dbReference type="VEuPathDB" id="FungiDB:BO97DRAFT_441641"/>
<dbReference type="AlphaFoldDB" id="A0A395I4F6"/>
<dbReference type="FunFam" id="1.10.10.1050:FF:000003">
    <property type="entry name" value="Decapping enzyme Dcp2, putative"/>
    <property type="match status" value="1"/>
</dbReference>
<dbReference type="GeneID" id="37202475"/>
<dbReference type="SMART" id="SM01125">
    <property type="entry name" value="DCP2"/>
    <property type="match status" value="1"/>
</dbReference>
<dbReference type="SUPFAM" id="SSF140586">
    <property type="entry name" value="Dcp2 domain-like"/>
    <property type="match status" value="1"/>
</dbReference>
<evidence type="ECO:0000256" key="8">
    <source>
        <dbReference type="ARBA" id="ARBA00023211"/>
    </source>
</evidence>
<dbReference type="InterPro" id="IPR036189">
    <property type="entry name" value="DCP2_BoxA_sf"/>
</dbReference>